<dbReference type="Pfam" id="PF01297">
    <property type="entry name" value="ZnuA"/>
    <property type="match status" value="1"/>
</dbReference>
<keyword evidence="4" id="KW-0175">Coiled coil</keyword>
<sequence>MYKKMLFIFSSLLLVAACGQNKYASTTDANESTKKLEVMTTLYPLADFTKKIGGTHVEVESILPPGADAHTFEPTPKTMIKLADSDLFIYMGAGLEGFAESAAKTLKDGEVELIEASEGVTFEVFQSNHGHEHNDHDEEETQQAEEKHDDHGDVDPHVWLDPILAIDLADHIKSELIQAKPEAKDDFERNFLDLKKKLEELDRSYQQMVEQAERKEILVSHAAYGYWEHRYGIEQISVSGLSPTNEPTQQQMKEIIEETREYNIQYILFEQNVSTKPAETIKKHLNLDILYLHNLSVLTEEDIENKEDYFTLMERNQSTLKKALSH</sequence>
<dbReference type="PANTHER" id="PTHR42953:SF8">
    <property type="entry name" value="ZINT DOMAIN-CONTAINING PROTEIN"/>
    <property type="match status" value="1"/>
</dbReference>
<evidence type="ECO:0000256" key="3">
    <source>
        <dbReference type="RuleBase" id="RU003512"/>
    </source>
</evidence>
<keyword evidence="1 3" id="KW-0813">Transport</keyword>
<proteinExistence type="inferred from homology"/>
<dbReference type="InterPro" id="IPR006127">
    <property type="entry name" value="ZnuA-like"/>
</dbReference>
<feature type="coiled-coil region" evidence="4">
    <location>
        <begin position="184"/>
        <end position="218"/>
    </location>
</feature>
<evidence type="ECO:0000256" key="5">
    <source>
        <dbReference type="SAM" id="MobiDB-lite"/>
    </source>
</evidence>
<dbReference type="SUPFAM" id="SSF53807">
    <property type="entry name" value="Helical backbone' metal receptor"/>
    <property type="match status" value="1"/>
</dbReference>
<reference evidence="7 8" key="1">
    <citation type="submission" date="2022-01" db="EMBL/GenBank/DDBJ databases">
        <title>Alkalihalobacillus sp. EGI L200015, a novel bacterium isolated from a salt lake sediment.</title>
        <authorList>
            <person name="Gao L."/>
            <person name="Fang B.-Z."/>
            <person name="Li W.-J."/>
        </authorList>
    </citation>
    <scope>NUCLEOTIDE SEQUENCE [LARGE SCALE GENOMIC DNA]</scope>
    <source>
        <strain evidence="7 8">KCTC 12718</strain>
    </source>
</reference>
<evidence type="ECO:0000313" key="8">
    <source>
        <dbReference type="Proteomes" id="UP001649381"/>
    </source>
</evidence>
<accession>A0ABS9GXM1</accession>
<comment type="similarity">
    <text evidence="3">Belongs to the bacterial solute-binding protein 9 family.</text>
</comment>
<keyword evidence="2 6" id="KW-0732">Signal</keyword>
<dbReference type="Gene3D" id="3.40.50.1980">
    <property type="entry name" value="Nitrogenase molybdenum iron protein domain"/>
    <property type="match status" value="2"/>
</dbReference>
<evidence type="ECO:0000256" key="1">
    <source>
        <dbReference type="ARBA" id="ARBA00022448"/>
    </source>
</evidence>
<dbReference type="PROSITE" id="PS51257">
    <property type="entry name" value="PROKAR_LIPOPROTEIN"/>
    <property type="match status" value="1"/>
</dbReference>
<dbReference type="InterPro" id="IPR050492">
    <property type="entry name" value="Bact_metal-bind_prot9"/>
</dbReference>
<keyword evidence="8" id="KW-1185">Reference proteome</keyword>
<organism evidence="7 8">
    <name type="scientific">Pseudalkalibacillus berkeleyi</name>
    <dbReference type="NCBI Taxonomy" id="1069813"/>
    <lineage>
        <taxon>Bacteria</taxon>
        <taxon>Bacillati</taxon>
        <taxon>Bacillota</taxon>
        <taxon>Bacilli</taxon>
        <taxon>Bacillales</taxon>
        <taxon>Fictibacillaceae</taxon>
        <taxon>Pseudalkalibacillus</taxon>
    </lineage>
</organism>
<dbReference type="InterPro" id="IPR006128">
    <property type="entry name" value="Lipoprotein_PsaA-like"/>
</dbReference>
<feature type="signal peptide" evidence="6">
    <location>
        <begin position="1"/>
        <end position="24"/>
    </location>
</feature>
<dbReference type="EMBL" id="JAKIJS010000001">
    <property type="protein sequence ID" value="MCF6136355.1"/>
    <property type="molecule type" value="Genomic_DNA"/>
</dbReference>
<dbReference type="PRINTS" id="PR00690">
    <property type="entry name" value="ADHESNFAMILY"/>
</dbReference>
<evidence type="ECO:0000313" key="7">
    <source>
        <dbReference type="EMBL" id="MCF6136355.1"/>
    </source>
</evidence>
<evidence type="ECO:0000256" key="4">
    <source>
        <dbReference type="SAM" id="Coils"/>
    </source>
</evidence>
<gene>
    <name evidence="7" type="ORF">L2716_01350</name>
</gene>
<feature type="chain" id="PRO_5045837831" evidence="6">
    <location>
        <begin position="25"/>
        <end position="326"/>
    </location>
</feature>
<comment type="caution">
    <text evidence="7">The sequence shown here is derived from an EMBL/GenBank/DDBJ whole genome shotgun (WGS) entry which is preliminary data.</text>
</comment>
<dbReference type="PANTHER" id="PTHR42953">
    <property type="entry name" value="HIGH-AFFINITY ZINC UPTAKE SYSTEM PROTEIN ZNUA-RELATED"/>
    <property type="match status" value="1"/>
</dbReference>
<dbReference type="Proteomes" id="UP001649381">
    <property type="component" value="Unassembled WGS sequence"/>
</dbReference>
<dbReference type="InterPro" id="IPR006129">
    <property type="entry name" value="AdhesinB"/>
</dbReference>
<dbReference type="RefSeq" id="WP_236330906.1">
    <property type="nucleotide sequence ID" value="NZ_JAKIJS010000001.1"/>
</dbReference>
<evidence type="ECO:0000256" key="6">
    <source>
        <dbReference type="SAM" id="SignalP"/>
    </source>
</evidence>
<name>A0ABS9GXM1_9BACL</name>
<feature type="region of interest" description="Disordered" evidence="5">
    <location>
        <begin position="129"/>
        <end position="152"/>
    </location>
</feature>
<protein>
    <submittedName>
        <fullName evidence="7">Zinc ABC transporter substrate-binding protein</fullName>
    </submittedName>
</protein>
<dbReference type="PRINTS" id="PR00691">
    <property type="entry name" value="ADHESINB"/>
</dbReference>
<evidence type="ECO:0000256" key="2">
    <source>
        <dbReference type="ARBA" id="ARBA00022729"/>
    </source>
</evidence>